<accession>A0A5N7B319</accession>
<sequence length="72" mass="7804">MHKLLRRGLHPIQRNNPVAQTAYLRPSDVKSVTTCGHPHPGKQLMFVIFSGGTDDPWGQSAIVTGGDDPALN</sequence>
<reference evidence="1 2" key="1">
    <citation type="submission" date="2019-04" db="EMBL/GenBank/DDBJ databases">
        <title>Friends and foes A comparative genomics studyof 23 Aspergillus species from section Flavi.</title>
        <authorList>
            <consortium name="DOE Joint Genome Institute"/>
            <person name="Kjaerbolling I."/>
            <person name="Vesth T."/>
            <person name="Frisvad J.C."/>
            <person name="Nybo J.L."/>
            <person name="Theobald S."/>
            <person name="Kildgaard S."/>
            <person name="Isbrandt T."/>
            <person name="Kuo A."/>
            <person name="Sato A."/>
            <person name="Lyhne E.K."/>
            <person name="Kogle M.E."/>
            <person name="Wiebenga A."/>
            <person name="Kun R.S."/>
            <person name="Lubbers R.J."/>
            <person name="Makela M.R."/>
            <person name="Barry K."/>
            <person name="Chovatia M."/>
            <person name="Clum A."/>
            <person name="Daum C."/>
            <person name="Haridas S."/>
            <person name="He G."/>
            <person name="LaButti K."/>
            <person name="Lipzen A."/>
            <person name="Mondo S."/>
            <person name="Riley R."/>
            <person name="Salamov A."/>
            <person name="Simmons B.A."/>
            <person name="Magnuson J.K."/>
            <person name="Henrissat B."/>
            <person name="Mortensen U.H."/>
            <person name="Larsen T.O."/>
            <person name="Devries R.P."/>
            <person name="Grigoriev I.V."/>
            <person name="Machida M."/>
            <person name="Baker S.E."/>
            <person name="Andersen M.R."/>
        </authorList>
    </citation>
    <scope>NUCLEOTIDE SEQUENCE [LARGE SCALE GENOMIC DNA]</scope>
    <source>
        <strain evidence="1 2">IBT 29228</strain>
    </source>
</reference>
<gene>
    <name evidence="1" type="ORF">BDV26DRAFT_265443</name>
</gene>
<name>A0A5N7B319_9EURO</name>
<dbReference type="Proteomes" id="UP000326198">
    <property type="component" value="Unassembled WGS sequence"/>
</dbReference>
<evidence type="ECO:0000313" key="1">
    <source>
        <dbReference type="EMBL" id="KAE8376502.1"/>
    </source>
</evidence>
<keyword evidence="2" id="KW-1185">Reference proteome</keyword>
<dbReference type="AlphaFoldDB" id="A0A5N7B319"/>
<evidence type="ECO:0000313" key="2">
    <source>
        <dbReference type="Proteomes" id="UP000326198"/>
    </source>
</evidence>
<protein>
    <submittedName>
        <fullName evidence="1">Uncharacterized protein</fullName>
    </submittedName>
</protein>
<organism evidence="1 2">
    <name type="scientific">Aspergillus bertholletiae</name>
    <dbReference type="NCBI Taxonomy" id="1226010"/>
    <lineage>
        <taxon>Eukaryota</taxon>
        <taxon>Fungi</taxon>
        <taxon>Dikarya</taxon>
        <taxon>Ascomycota</taxon>
        <taxon>Pezizomycotina</taxon>
        <taxon>Eurotiomycetes</taxon>
        <taxon>Eurotiomycetidae</taxon>
        <taxon>Eurotiales</taxon>
        <taxon>Aspergillaceae</taxon>
        <taxon>Aspergillus</taxon>
        <taxon>Aspergillus subgen. Circumdati</taxon>
    </lineage>
</organism>
<proteinExistence type="predicted"/>
<dbReference type="EMBL" id="ML736239">
    <property type="protein sequence ID" value="KAE8376502.1"/>
    <property type="molecule type" value="Genomic_DNA"/>
</dbReference>